<sequence length="235" mass="26998">MMAEHTLVILPPPHDIRRDLQLNMGLQDDHDTFIALTGLLKSLIRRMLDTNVSYSDQNKEKWQELVNKACDAYPFLHRYPDAWPVKAFAQRYLGSKVRRLKKASKNINTSGHFRVQNKSAGNNSCPRQNGLQTRSQSMLENRARTSRTNMPGSQADINAPVFRDFLHGLELKDDIDELLRRLLKAGITDQDCLLETLSWSESDQYLLFRIDIGLSSFHHRSLVRKLRAKVAAKDV</sequence>
<dbReference type="Proteomes" id="UP001497453">
    <property type="component" value="Chromosome 2"/>
</dbReference>
<gene>
    <name evidence="1" type="ORF">GFSPODELE1_LOCUS3889</name>
</gene>
<evidence type="ECO:0000313" key="2">
    <source>
        <dbReference type="Proteomes" id="UP001497453"/>
    </source>
</evidence>
<reference evidence="2" key="1">
    <citation type="submission" date="2024-04" db="EMBL/GenBank/DDBJ databases">
        <authorList>
            <person name="Shaw F."/>
            <person name="Minotto A."/>
        </authorList>
    </citation>
    <scope>NUCLEOTIDE SEQUENCE [LARGE SCALE GENOMIC DNA]</scope>
</reference>
<protein>
    <submittedName>
        <fullName evidence="1">Uncharacterized protein</fullName>
    </submittedName>
</protein>
<name>A0ABP1D5D1_9APHY</name>
<dbReference type="EMBL" id="OZ037945">
    <property type="protein sequence ID" value="CAL1702119.1"/>
    <property type="molecule type" value="Genomic_DNA"/>
</dbReference>
<proteinExistence type="predicted"/>
<keyword evidence="2" id="KW-1185">Reference proteome</keyword>
<organism evidence="1 2">
    <name type="scientific">Somion occarium</name>
    <dbReference type="NCBI Taxonomy" id="3059160"/>
    <lineage>
        <taxon>Eukaryota</taxon>
        <taxon>Fungi</taxon>
        <taxon>Dikarya</taxon>
        <taxon>Basidiomycota</taxon>
        <taxon>Agaricomycotina</taxon>
        <taxon>Agaricomycetes</taxon>
        <taxon>Polyporales</taxon>
        <taxon>Cerrenaceae</taxon>
        <taxon>Somion</taxon>
    </lineage>
</organism>
<evidence type="ECO:0000313" key="1">
    <source>
        <dbReference type="EMBL" id="CAL1702119.1"/>
    </source>
</evidence>
<accession>A0ABP1D5D1</accession>